<dbReference type="Gene3D" id="1.25.40.270">
    <property type="entry name" value="Vacuolar protein sorting-associated protein vta1"/>
    <property type="match status" value="1"/>
</dbReference>
<evidence type="ECO:0000259" key="4">
    <source>
        <dbReference type="Pfam" id="PF04652"/>
    </source>
</evidence>
<dbReference type="InterPro" id="IPR023175">
    <property type="entry name" value="Vta1/CALS_N_sf"/>
</dbReference>
<feature type="domain" description="Vta1/callose synthase N-terminal" evidence="4">
    <location>
        <begin position="14"/>
        <end position="153"/>
    </location>
</feature>
<feature type="compositionally biased region" description="Gly residues" evidence="3">
    <location>
        <begin position="342"/>
        <end position="351"/>
    </location>
</feature>
<dbReference type="HOGENOM" id="CLU_030378_0_0_1"/>
<dbReference type="GeneID" id="22890456"/>
<sequence length="510" mass="54836">MATPEIPPSMKGFAPFVTKAKQMEKQDPVISYYCYVYIVQQALAKGLTKGVEGAYTGHIMDILEQRKMELADNEAVGDDVVGKVYVEQFGNKIFGNAENTQNARRCTKVTAETFMAASVFLEVLRVFGELDPEISKKITFAKYSAARILKALKADEDPNPPVEEVLEDEVPPMFTDVAPPKPYEVSPVSPVSPHPQPATVEDAVDEAESLERSMARISTADQSLHPSRMMTPSNAPGFPSPPENHLASNFSGRTETMSTAETFSTLSQPPSAGYFPPAPYPSHETSVAPHGLDLPSAPPAIPSASSIFPSTPQSLPSAPQNLPSTPSLPPNSPPAPPDNFYSGGGGTGVGVGLPSQPEPGVPPSGPHWLGQVSPPIVPPSVGAQAPTNQPYYYSSPPVANPHIPPPPPQQQQYIQPQAYQRPQPRVQLVDPDENPAAIKEAHKCIRWADSALNFDDVPTATKGVDEIGQVHASLTKSNARTMNLNFDFEDGICHPIARKVMPIDRLPQAL</sequence>
<dbReference type="Pfam" id="PF04652">
    <property type="entry name" value="Vta1"/>
    <property type="match status" value="1"/>
</dbReference>
<evidence type="ECO:0000256" key="1">
    <source>
        <dbReference type="ARBA" id="ARBA00004308"/>
    </source>
</evidence>
<feature type="region of interest" description="Disordered" evidence="3">
    <location>
        <begin position="218"/>
        <end position="420"/>
    </location>
</feature>
<dbReference type="PANTHER" id="PTHR46009">
    <property type="entry name" value="VACUOLAR PROTEIN SORTING-ASSOCIATED PROTEIN VTA1 HOMOLOG"/>
    <property type="match status" value="1"/>
</dbReference>
<organism evidence="5 6">
    <name type="scientific">Arthrobotrys oligospora (strain ATCC 24927 / CBS 115.81 / DSM 1491)</name>
    <name type="common">Nematode-trapping fungus</name>
    <name type="synonym">Didymozoophaga oligospora</name>
    <dbReference type="NCBI Taxonomy" id="756982"/>
    <lineage>
        <taxon>Eukaryota</taxon>
        <taxon>Fungi</taxon>
        <taxon>Dikarya</taxon>
        <taxon>Ascomycota</taxon>
        <taxon>Pezizomycotina</taxon>
        <taxon>Orbiliomycetes</taxon>
        <taxon>Orbiliales</taxon>
        <taxon>Orbiliaceae</taxon>
        <taxon>Orbilia</taxon>
        <taxon>Orbilia oligospora</taxon>
    </lineage>
</organism>
<dbReference type="Proteomes" id="UP000008784">
    <property type="component" value="Unassembled WGS sequence"/>
</dbReference>
<protein>
    <recommendedName>
        <fullName evidence="4">Vta1/callose synthase N-terminal domain-containing protein</fullName>
    </recommendedName>
</protein>
<comment type="caution">
    <text evidence="5">The sequence shown here is derived from an EMBL/GenBank/DDBJ whole genome shotgun (WGS) entry which is preliminary data.</text>
</comment>
<dbReference type="GO" id="GO:0032511">
    <property type="term" value="P:late endosome to vacuole transport via multivesicular body sorting pathway"/>
    <property type="evidence" value="ECO:0007669"/>
    <property type="project" value="InterPro"/>
</dbReference>
<accession>G1X4T9</accession>
<dbReference type="PRINTS" id="PR01217">
    <property type="entry name" value="PRICHEXTENSN"/>
</dbReference>
<reference evidence="5 6" key="1">
    <citation type="journal article" date="2011" name="PLoS Pathog.">
        <title>Genomic and proteomic analyses of the fungus Arthrobotrys oligospora provide insights into nematode-trap formation.</title>
        <authorList>
            <person name="Yang J."/>
            <person name="Wang L."/>
            <person name="Ji X."/>
            <person name="Feng Y."/>
            <person name="Li X."/>
            <person name="Zou C."/>
            <person name="Xu J."/>
            <person name="Ren Y."/>
            <person name="Mi Q."/>
            <person name="Wu J."/>
            <person name="Liu S."/>
            <person name="Liu Y."/>
            <person name="Huang X."/>
            <person name="Wang H."/>
            <person name="Niu X."/>
            <person name="Li J."/>
            <person name="Liang L."/>
            <person name="Luo Y."/>
            <person name="Ji K."/>
            <person name="Zhou W."/>
            <person name="Yu Z."/>
            <person name="Li G."/>
            <person name="Liu Y."/>
            <person name="Li L."/>
            <person name="Qiao M."/>
            <person name="Feng L."/>
            <person name="Zhang K.-Q."/>
        </authorList>
    </citation>
    <scope>NUCLEOTIDE SEQUENCE [LARGE SCALE GENOMIC DNA]</scope>
    <source>
        <strain evidence="6">ATCC 24927 / CBS 115.81 / DSM 1491</strain>
    </source>
</reference>
<evidence type="ECO:0000313" key="6">
    <source>
        <dbReference type="Proteomes" id="UP000008784"/>
    </source>
</evidence>
<feature type="compositionally biased region" description="Pro residues" evidence="3">
    <location>
        <begin position="326"/>
        <end position="337"/>
    </location>
</feature>
<feature type="compositionally biased region" description="Pro residues" evidence="3">
    <location>
        <begin position="356"/>
        <end position="365"/>
    </location>
</feature>
<dbReference type="InterPro" id="IPR039431">
    <property type="entry name" value="Vta1/CALS_N"/>
</dbReference>
<gene>
    <name evidence="5" type="ORF">AOL_s00043g713</name>
</gene>
<dbReference type="eggNOG" id="KOG0917">
    <property type="taxonomic scope" value="Eukaryota"/>
</dbReference>
<dbReference type="EMBL" id="ADOT01000060">
    <property type="protein sequence ID" value="EGX51979.1"/>
    <property type="molecule type" value="Genomic_DNA"/>
</dbReference>
<name>G1X4T9_ARTOA</name>
<dbReference type="OrthoDB" id="391137at2759"/>
<feature type="compositionally biased region" description="Polar residues" evidence="3">
    <location>
        <begin position="219"/>
        <end position="234"/>
    </location>
</feature>
<proteinExistence type="predicted"/>
<feature type="compositionally biased region" description="Polar residues" evidence="3">
    <location>
        <begin position="246"/>
        <end position="270"/>
    </location>
</feature>
<evidence type="ECO:0000313" key="5">
    <source>
        <dbReference type="EMBL" id="EGX51979.1"/>
    </source>
</evidence>
<evidence type="ECO:0000256" key="2">
    <source>
        <dbReference type="ARBA" id="ARBA00023136"/>
    </source>
</evidence>
<dbReference type="InParanoid" id="G1X4T9"/>
<dbReference type="GO" id="GO:0005771">
    <property type="term" value="C:multivesicular body"/>
    <property type="evidence" value="ECO:0007669"/>
    <property type="project" value="TreeGrafter"/>
</dbReference>
<dbReference type="AlphaFoldDB" id="G1X4T9"/>
<dbReference type="Gene3D" id="1.20.5.420">
    <property type="entry name" value="Immunoglobulin FC, subunit C"/>
    <property type="match status" value="1"/>
</dbReference>
<feature type="compositionally biased region" description="Low complexity" evidence="3">
    <location>
        <begin position="410"/>
        <end position="420"/>
    </location>
</feature>
<dbReference type="OMA" id="AYWCEYH"/>
<dbReference type="RefSeq" id="XP_011119501.1">
    <property type="nucleotide sequence ID" value="XM_011121199.1"/>
</dbReference>
<keyword evidence="2" id="KW-0472">Membrane</keyword>
<evidence type="ECO:0000256" key="3">
    <source>
        <dbReference type="SAM" id="MobiDB-lite"/>
    </source>
</evidence>
<keyword evidence="6" id="KW-1185">Reference proteome</keyword>
<dbReference type="InterPro" id="IPR044538">
    <property type="entry name" value="Vta1-like"/>
</dbReference>
<feature type="region of interest" description="Disordered" evidence="3">
    <location>
        <begin position="183"/>
        <end position="202"/>
    </location>
</feature>
<dbReference type="PANTHER" id="PTHR46009:SF1">
    <property type="entry name" value="VACUOLAR PROTEIN SORTING-ASSOCIATED PROTEIN VTA1 HOMOLOG"/>
    <property type="match status" value="1"/>
</dbReference>
<comment type="subcellular location">
    <subcellularLocation>
        <location evidence="1">Endomembrane system</location>
    </subcellularLocation>
</comment>
<dbReference type="STRING" id="756982.G1X4T9"/>
<feature type="compositionally biased region" description="Pro residues" evidence="3">
    <location>
        <begin position="398"/>
        <end position="409"/>
    </location>
</feature>